<dbReference type="OrthoDB" id="9791261at2"/>
<sequence length="421" mass="46438">MNKKPIMLVALLCVLPVYNALANISASENILTLKQALSNTEQQNPILKRYPYHQKILSALKSQATLSPNPVLSVAVENVLGTNDARGVKGAEITLGLSQLIELGDKRQSRVSFATANIKAQAIQYQNTRLALLATTAERYYSALKFQTLLALNVERKSVVTRALKTIEQRANAGAVSQADVSRMRYALSQVELEQVKLTSEFERARLLLNELWIDEQSSAFLAGNINVITPLKSQQALLDAVNLAPEFALLQQQYIQQTANLALQKANGQSDINIGGGVRYNQQSDSSSLLFSFSMPLQISNANSGNIAAAASELALLNQQQGLLRVQLRQQVRTLYAYYQGVANQATLLNKQIIPQTQTLIEQSLNSYQRGQISVLQLLDAQQAHFDSKRALIATHAELYQVLLTLERLTGQSLIETYQS</sequence>
<accession>A0A0U2LKS7</accession>
<reference evidence="3 4" key="1">
    <citation type="submission" date="2015-03" db="EMBL/GenBank/DDBJ databases">
        <authorList>
            <person name="Murphy D."/>
        </authorList>
    </citation>
    <scope>NUCLEOTIDE SEQUENCE [LARGE SCALE GENOMIC DNA]</scope>
    <source>
        <strain evidence="3 4">KMM 520</strain>
    </source>
</reference>
<dbReference type="InterPro" id="IPR010131">
    <property type="entry name" value="MdtP/NodT-like"/>
</dbReference>
<dbReference type="PANTHER" id="PTHR30203:SF24">
    <property type="entry name" value="BLR4935 PROTEIN"/>
    <property type="match status" value="1"/>
</dbReference>
<dbReference type="GO" id="GO:0015562">
    <property type="term" value="F:efflux transmembrane transporter activity"/>
    <property type="evidence" value="ECO:0007669"/>
    <property type="project" value="InterPro"/>
</dbReference>
<gene>
    <name evidence="3" type="primary">czcC</name>
    <name evidence="3" type="ORF">PTRA_a0658</name>
</gene>
<dbReference type="PATRIC" id="fig|1315283.4.peg.588"/>
<evidence type="ECO:0000313" key="3">
    <source>
        <dbReference type="EMBL" id="ALS31990.1"/>
    </source>
</evidence>
<feature type="chain" id="PRO_5006831180" evidence="2">
    <location>
        <begin position="23"/>
        <end position="421"/>
    </location>
</feature>
<dbReference type="Gene3D" id="1.20.1600.10">
    <property type="entry name" value="Outer membrane efflux proteins (OEP)"/>
    <property type="match status" value="1"/>
</dbReference>
<protein>
    <submittedName>
        <fullName evidence="3">Cobalt-zinc-cadmium resistance protein CzcC</fullName>
    </submittedName>
</protein>
<dbReference type="AlphaFoldDB" id="A0A0U2LKS7"/>
<dbReference type="InterPro" id="IPR003423">
    <property type="entry name" value="OMP_efflux"/>
</dbReference>
<keyword evidence="2" id="KW-0732">Signal</keyword>
<dbReference type="PANTHER" id="PTHR30203">
    <property type="entry name" value="OUTER MEMBRANE CATION EFFLUX PROTEIN"/>
    <property type="match status" value="1"/>
</dbReference>
<evidence type="ECO:0000313" key="4">
    <source>
        <dbReference type="Proteomes" id="UP000065261"/>
    </source>
</evidence>
<dbReference type="Proteomes" id="UP000065261">
    <property type="component" value="Chromosome I"/>
</dbReference>
<dbReference type="KEGG" id="ptn:PTRA_a0658"/>
<organism evidence="3">
    <name type="scientific">Pseudoalteromonas translucida KMM 520</name>
    <dbReference type="NCBI Taxonomy" id="1315283"/>
    <lineage>
        <taxon>Bacteria</taxon>
        <taxon>Pseudomonadati</taxon>
        <taxon>Pseudomonadota</taxon>
        <taxon>Gammaproteobacteria</taxon>
        <taxon>Alteromonadales</taxon>
        <taxon>Pseudoalteromonadaceae</taxon>
        <taxon>Pseudoalteromonas</taxon>
    </lineage>
</organism>
<proteinExistence type="inferred from homology"/>
<comment type="similarity">
    <text evidence="1">Belongs to the outer membrane factor (OMF) (TC 1.B.17) family.</text>
</comment>
<dbReference type="Pfam" id="PF02321">
    <property type="entry name" value="OEP"/>
    <property type="match status" value="1"/>
</dbReference>
<evidence type="ECO:0000256" key="1">
    <source>
        <dbReference type="ARBA" id="ARBA00007613"/>
    </source>
</evidence>
<dbReference type="RefSeq" id="WP_058374509.1">
    <property type="nucleotide sequence ID" value="NZ_CP011034.1"/>
</dbReference>
<feature type="signal peptide" evidence="2">
    <location>
        <begin position="1"/>
        <end position="22"/>
    </location>
</feature>
<dbReference type="EMBL" id="CP011034">
    <property type="protein sequence ID" value="ALS31990.1"/>
    <property type="molecule type" value="Genomic_DNA"/>
</dbReference>
<dbReference type="SUPFAM" id="SSF56954">
    <property type="entry name" value="Outer membrane efflux proteins (OEP)"/>
    <property type="match status" value="1"/>
</dbReference>
<name>A0A0U2LKS7_9GAMM</name>
<evidence type="ECO:0000256" key="2">
    <source>
        <dbReference type="SAM" id="SignalP"/>
    </source>
</evidence>